<evidence type="ECO:0000313" key="1">
    <source>
        <dbReference type="EMBL" id="JAH00369.1"/>
    </source>
</evidence>
<sequence length="73" mass="8133">MTTAQSVSTSALTATPSRTPITMILCAFQNVENPSRPVTSPHIRFIFHCRAESGLSQHDHNRYHTISLMHTTP</sequence>
<reference evidence="1" key="2">
    <citation type="journal article" date="2015" name="Fish Shellfish Immunol.">
        <title>Early steps in the European eel (Anguilla anguilla)-Vibrio vulnificus interaction in the gills: Role of the RtxA13 toxin.</title>
        <authorList>
            <person name="Callol A."/>
            <person name="Pajuelo D."/>
            <person name="Ebbesson L."/>
            <person name="Teles M."/>
            <person name="MacKenzie S."/>
            <person name="Amaro C."/>
        </authorList>
    </citation>
    <scope>NUCLEOTIDE SEQUENCE</scope>
</reference>
<dbReference type="AlphaFoldDB" id="A0A0E9P775"/>
<protein>
    <submittedName>
        <fullName evidence="1">Uncharacterized protein</fullName>
    </submittedName>
</protein>
<dbReference type="EMBL" id="GBXM01108208">
    <property type="protein sequence ID" value="JAH00369.1"/>
    <property type="molecule type" value="Transcribed_RNA"/>
</dbReference>
<name>A0A0E9P775_ANGAN</name>
<proteinExistence type="predicted"/>
<organism evidence="1">
    <name type="scientific">Anguilla anguilla</name>
    <name type="common">European freshwater eel</name>
    <name type="synonym">Muraena anguilla</name>
    <dbReference type="NCBI Taxonomy" id="7936"/>
    <lineage>
        <taxon>Eukaryota</taxon>
        <taxon>Metazoa</taxon>
        <taxon>Chordata</taxon>
        <taxon>Craniata</taxon>
        <taxon>Vertebrata</taxon>
        <taxon>Euteleostomi</taxon>
        <taxon>Actinopterygii</taxon>
        <taxon>Neopterygii</taxon>
        <taxon>Teleostei</taxon>
        <taxon>Anguilliformes</taxon>
        <taxon>Anguillidae</taxon>
        <taxon>Anguilla</taxon>
    </lineage>
</organism>
<accession>A0A0E9P775</accession>
<reference evidence="1" key="1">
    <citation type="submission" date="2014-11" db="EMBL/GenBank/DDBJ databases">
        <authorList>
            <person name="Amaro Gonzalez C."/>
        </authorList>
    </citation>
    <scope>NUCLEOTIDE SEQUENCE</scope>
</reference>